<sequence>MENILRDCAEKLITAANSIVSVPAGQTLPSTPVSGGVINVTANSTSASSTPSPVAVPSGISTPVAPPIPAASSVQASTAYLALQEHRRIFGYRPPATTRSSRQSHVSRSSARNMTTPYSKKTLQKNTFTKAFVCLSKVNQCCPPNAAERIRLSLAGLGEQKITFFKSGDSAHAHEKVLETFPSLVNGGGYEILRTSDGNAKTLIDVPCPPVGYDVNFLKSALGQAKGFLRPLQQDLTLDATELTQELHCSPKVSCVNCNEDVVMSEMRKHQNICGGGPSRQFLSTDSCDTSPVQVPITDYVCMQSEQGKEDQEKIEALQNIFPNAEHAQLSAACMEAMGDINKAVDIVLDKVMDGFQKQEEQDNQQASVSHNIVSIDSDDTSEDEELNRPLATMLLRSQNNKNTDISSIIKSLGKKLNGPFLRVTTDDNLMLSDALVIYKDPGFDASRPLRITFANQPAIDTGGVSREFFDKVYAKMAANGDGDFRVFEGPPTRLLPTYSSRIVFSGIMEAIGKMIAHSISQCGIGISRLSPVCYWYIVYGDISKAISFAELSDVHDPEVAACLQKVVKASSKLDVDELNGDSTFINILSDIGSTSILSLQNKNEIMQCIMCHFVLNKRKVLLDQLREGLKTLGILDEITSHPEILAPMFMWKERSVNAILVKSKLQFSYLCGDHVVKHMLLHFIDESSEQELEKFLSFTTGAASVAGLTSISVKFDTTAGEIFASACLKSLHLPDEVPFYDDFKQAMQTAIMDVGPSFNAP</sequence>
<comment type="caution">
    <text evidence="2">Lacks conserved residue(s) required for the propagation of feature annotation.</text>
</comment>
<dbReference type="SUPFAM" id="SSF56204">
    <property type="entry name" value="Hect, E3 ligase catalytic domain"/>
    <property type="match status" value="1"/>
</dbReference>
<evidence type="ECO:0000256" key="3">
    <source>
        <dbReference type="SAM" id="MobiDB-lite"/>
    </source>
</evidence>
<keyword evidence="5" id="KW-1185">Reference proteome</keyword>
<proteinExistence type="predicted"/>
<keyword evidence="4" id="KW-0436">Ligase</keyword>
<dbReference type="GO" id="GO:0004842">
    <property type="term" value="F:ubiquitin-protein transferase activity"/>
    <property type="evidence" value="ECO:0007669"/>
    <property type="project" value="InterPro"/>
</dbReference>
<accession>A0A7D9D8A6</accession>
<feature type="compositionally biased region" description="Low complexity" evidence="3">
    <location>
        <begin position="99"/>
        <end position="112"/>
    </location>
</feature>
<dbReference type="Gene3D" id="3.90.1750.10">
    <property type="entry name" value="Hect, E3 ligase catalytic domains"/>
    <property type="match status" value="1"/>
</dbReference>
<dbReference type="InterPro" id="IPR000569">
    <property type="entry name" value="HECT_dom"/>
</dbReference>
<comment type="caution">
    <text evidence="4">The sequence shown here is derived from an EMBL/GenBank/DDBJ whole genome shotgun (WGS) entry which is preliminary data.</text>
</comment>
<evidence type="ECO:0000313" key="5">
    <source>
        <dbReference type="Proteomes" id="UP001152795"/>
    </source>
</evidence>
<dbReference type="OrthoDB" id="5988464at2759"/>
<dbReference type="Pfam" id="PF00632">
    <property type="entry name" value="HECT"/>
    <property type="match status" value="1"/>
</dbReference>
<dbReference type="AlphaFoldDB" id="A0A7D9D8A6"/>
<dbReference type="CDD" id="cd14279">
    <property type="entry name" value="CUE"/>
    <property type="match status" value="1"/>
</dbReference>
<keyword evidence="1 2" id="KW-0833">Ubl conjugation pathway</keyword>
<dbReference type="PROSITE" id="PS50237">
    <property type="entry name" value="HECT"/>
    <property type="match status" value="1"/>
</dbReference>
<protein>
    <submittedName>
        <fullName evidence="4">G2 M phase-specific E3 ubiquitin- ligase-like</fullName>
    </submittedName>
</protein>
<evidence type="ECO:0000313" key="4">
    <source>
        <dbReference type="EMBL" id="CAB3978922.1"/>
    </source>
</evidence>
<name>A0A7D9D8A6_PARCT</name>
<reference evidence="4" key="1">
    <citation type="submission" date="2020-04" db="EMBL/GenBank/DDBJ databases">
        <authorList>
            <person name="Alioto T."/>
            <person name="Alioto T."/>
            <person name="Gomez Garrido J."/>
        </authorList>
    </citation>
    <scope>NUCLEOTIDE SEQUENCE</scope>
    <source>
        <strain evidence="4">A484AB</strain>
    </source>
</reference>
<evidence type="ECO:0000256" key="1">
    <source>
        <dbReference type="ARBA" id="ARBA00022786"/>
    </source>
</evidence>
<evidence type="ECO:0000256" key="2">
    <source>
        <dbReference type="PROSITE-ProRule" id="PRU00104"/>
    </source>
</evidence>
<gene>
    <name evidence="4" type="ORF">PACLA_8A008000</name>
</gene>
<organism evidence="4 5">
    <name type="scientific">Paramuricea clavata</name>
    <name type="common">Red gorgonian</name>
    <name type="synonym">Violescent sea-whip</name>
    <dbReference type="NCBI Taxonomy" id="317549"/>
    <lineage>
        <taxon>Eukaryota</taxon>
        <taxon>Metazoa</taxon>
        <taxon>Cnidaria</taxon>
        <taxon>Anthozoa</taxon>
        <taxon>Octocorallia</taxon>
        <taxon>Malacalcyonacea</taxon>
        <taxon>Plexauridae</taxon>
        <taxon>Paramuricea</taxon>
    </lineage>
</organism>
<dbReference type="InterPro" id="IPR035983">
    <property type="entry name" value="Hect_E3_ubiquitin_ligase"/>
</dbReference>
<dbReference type="Proteomes" id="UP001152795">
    <property type="component" value="Unassembled WGS sequence"/>
</dbReference>
<dbReference type="GO" id="GO:0016874">
    <property type="term" value="F:ligase activity"/>
    <property type="evidence" value="ECO:0007669"/>
    <property type="project" value="UniProtKB-KW"/>
</dbReference>
<dbReference type="SMART" id="SM00119">
    <property type="entry name" value="HECTc"/>
    <property type="match status" value="1"/>
</dbReference>
<dbReference type="EMBL" id="CACRXK020000152">
    <property type="protein sequence ID" value="CAB3978922.1"/>
    <property type="molecule type" value="Genomic_DNA"/>
</dbReference>
<feature type="region of interest" description="Disordered" evidence="3">
    <location>
        <begin position="91"/>
        <end position="116"/>
    </location>
</feature>